<gene>
    <name evidence="1" type="primary">ORF94672</name>
</gene>
<protein>
    <submittedName>
        <fullName evidence="1">Uncharacterized protein</fullName>
    </submittedName>
</protein>
<accession>A0A0B7A3N0</accession>
<sequence>MALLMMSMCQLRIDNTIYHIFLFVQNVEEEQKNKYQVTISYNKPKENVHP</sequence>
<organism evidence="1">
    <name type="scientific">Arion vulgaris</name>
    <dbReference type="NCBI Taxonomy" id="1028688"/>
    <lineage>
        <taxon>Eukaryota</taxon>
        <taxon>Metazoa</taxon>
        <taxon>Spiralia</taxon>
        <taxon>Lophotrochozoa</taxon>
        <taxon>Mollusca</taxon>
        <taxon>Gastropoda</taxon>
        <taxon>Heterobranchia</taxon>
        <taxon>Euthyneura</taxon>
        <taxon>Panpulmonata</taxon>
        <taxon>Eupulmonata</taxon>
        <taxon>Stylommatophora</taxon>
        <taxon>Helicina</taxon>
        <taxon>Arionoidea</taxon>
        <taxon>Arionidae</taxon>
        <taxon>Arion</taxon>
    </lineage>
</organism>
<reference evidence="1" key="1">
    <citation type="submission" date="2014-12" db="EMBL/GenBank/DDBJ databases">
        <title>Insight into the proteome of Arion vulgaris.</title>
        <authorList>
            <person name="Aradska J."/>
            <person name="Bulat T."/>
            <person name="Smidak R."/>
            <person name="Sarate P."/>
            <person name="Gangsoo J."/>
            <person name="Sialana F."/>
            <person name="Bilban M."/>
            <person name="Lubec G."/>
        </authorList>
    </citation>
    <scope>NUCLEOTIDE SEQUENCE</scope>
    <source>
        <tissue evidence="1">Skin</tissue>
    </source>
</reference>
<evidence type="ECO:0000313" key="1">
    <source>
        <dbReference type="EMBL" id="CEK75252.1"/>
    </source>
</evidence>
<feature type="non-terminal residue" evidence="1">
    <location>
        <position position="50"/>
    </location>
</feature>
<proteinExistence type="predicted"/>
<dbReference type="EMBL" id="HACG01028387">
    <property type="protein sequence ID" value="CEK75252.1"/>
    <property type="molecule type" value="Transcribed_RNA"/>
</dbReference>
<dbReference type="AlphaFoldDB" id="A0A0B7A3N0"/>
<name>A0A0B7A3N0_9EUPU</name>